<dbReference type="EMBL" id="CP015098">
    <property type="protein sequence ID" value="AMW11543.1"/>
    <property type="molecule type" value="Genomic_DNA"/>
</dbReference>
<organism evidence="1 2">
    <name type="scientific">Streptomyces qaidamensis</name>
    <dbReference type="NCBI Taxonomy" id="1783515"/>
    <lineage>
        <taxon>Bacteria</taxon>
        <taxon>Bacillati</taxon>
        <taxon>Actinomycetota</taxon>
        <taxon>Actinomycetes</taxon>
        <taxon>Kitasatosporales</taxon>
        <taxon>Streptomycetaceae</taxon>
        <taxon>Streptomyces</taxon>
        <taxon>Streptomyces aurantiacus group</taxon>
    </lineage>
</organism>
<accession>A0A143C291</accession>
<keyword evidence="2" id="KW-1185">Reference proteome</keyword>
<dbReference type="KEGG" id="stsi:A4E84_19825"/>
<gene>
    <name evidence="1" type="ORF">A4E84_19825</name>
</gene>
<dbReference type="AlphaFoldDB" id="A0A143C291"/>
<proteinExistence type="predicted"/>
<dbReference type="Proteomes" id="UP000076096">
    <property type="component" value="Chromosome"/>
</dbReference>
<evidence type="ECO:0000313" key="1">
    <source>
        <dbReference type="EMBL" id="AMW11543.1"/>
    </source>
</evidence>
<sequence>MGVTDVTVDSAPRTAVSTDRASVAAQVPVLPVVTVLPPAVRAPATAPVVGPVAATDMATVPVTAMAMAKVEVTGAVAVTGIVMAEVAGTGAVALTGTAVAEMAGAGTGPVPPRAAATGIRTATVRPRPSPCICARSSRRS</sequence>
<evidence type="ECO:0000313" key="2">
    <source>
        <dbReference type="Proteomes" id="UP000076096"/>
    </source>
</evidence>
<reference evidence="2" key="1">
    <citation type="submission" date="2016-04" db="EMBL/GenBank/DDBJ databases">
        <authorList>
            <person name="Zhang B."/>
        </authorList>
    </citation>
    <scope>NUCLEOTIDE SEQUENCE [LARGE SCALE GENOMIC DNA]</scope>
    <source>
        <strain evidence="2">S10</strain>
    </source>
</reference>
<protein>
    <submittedName>
        <fullName evidence="1">Uncharacterized protein</fullName>
    </submittedName>
</protein>
<name>A0A143C291_9ACTN</name>